<organism evidence="1 2">
    <name type="scientific">Theileria orientalis strain Shintoku</name>
    <dbReference type="NCBI Taxonomy" id="869250"/>
    <lineage>
        <taxon>Eukaryota</taxon>
        <taxon>Sar</taxon>
        <taxon>Alveolata</taxon>
        <taxon>Apicomplexa</taxon>
        <taxon>Aconoidasida</taxon>
        <taxon>Piroplasmida</taxon>
        <taxon>Theileriidae</taxon>
        <taxon>Theileria</taxon>
    </lineage>
</organism>
<dbReference type="Proteomes" id="UP000003786">
    <property type="component" value="Chromosome 4"/>
</dbReference>
<dbReference type="InterPro" id="IPR036915">
    <property type="entry name" value="Cyclin-like_sf"/>
</dbReference>
<proteinExistence type="predicted"/>
<evidence type="ECO:0008006" key="3">
    <source>
        <dbReference type="Google" id="ProtNLM"/>
    </source>
</evidence>
<dbReference type="KEGG" id="tot:TOT_040000581"/>
<keyword evidence="2" id="KW-1185">Reference proteome</keyword>
<evidence type="ECO:0000313" key="2">
    <source>
        <dbReference type="Proteomes" id="UP000003786"/>
    </source>
</evidence>
<dbReference type="InterPro" id="IPR013922">
    <property type="entry name" value="Cyclin_PHO80-like"/>
</dbReference>
<dbReference type="Pfam" id="PF08613">
    <property type="entry name" value="Cyclin"/>
    <property type="match status" value="1"/>
</dbReference>
<dbReference type="eggNOG" id="KOG1674">
    <property type="taxonomic scope" value="Eukaryota"/>
</dbReference>
<dbReference type="VEuPathDB" id="PiroplasmaDB:TOT_040000581"/>
<dbReference type="CDD" id="cd20558">
    <property type="entry name" value="CYCLIN_ScPCL7-like"/>
    <property type="match status" value="1"/>
</dbReference>
<dbReference type="Gene3D" id="1.10.472.10">
    <property type="entry name" value="Cyclin-like"/>
    <property type="match status" value="1"/>
</dbReference>
<dbReference type="PANTHER" id="PTHR15615:SF108">
    <property type="entry name" value="PROTEIN CNPPD1"/>
    <property type="match status" value="1"/>
</dbReference>
<sequence length="401" mass="44885">MDCVVRATGDEFIRTLGVVLTKIVSDVIPEYGSISCFNSMNAPPISEYLTRIARYVNCSNECFVLALVYIDRIMRLHRFSVSVLNIHRLLITSVMLAAKFSDDVYYSNSFYAQVGGIKVAEMNQLEAQFLILINYHLFVDARDYENCRKGVESSSTKIYTLAGTSSNNYAKVNQCKNPFPHKGMVHTGAMPASNYGFNNKYQVKTLTNNLIKGKDTKRSYKPAKCQVKTAATSYVTPGVNANIGIHSINGSGIEALDGMNRNVDSIIANVRNVPNIKTSTGNSFMYNGFVPRKGFEYSENSYVDTSYMEGYMLYQYGLEYPYARTESSITVSTSASFDQGDQPTHISEPKYGKCSNAAPGRLDNKLDECEAFVNALENRYKDTLKRKCSSLQQFALVKNHW</sequence>
<dbReference type="EMBL" id="AP011949">
    <property type="protein sequence ID" value="BAM42211.1"/>
    <property type="molecule type" value="Genomic_DNA"/>
</dbReference>
<dbReference type="SUPFAM" id="SSF47954">
    <property type="entry name" value="Cyclin-like"/>
    <property type="match status" value="1"/>
</dbReference>
<dbReference type="GO" id="GO:0019901">
    <property type="term" value="F:protein kinase binding"/>
    <property type="evidence" value="ECO:0007669"/>
    <property type="project" value="InterPro"/>
</dbReference>
<dbReference type="PANTHER" id="PTHR15615">
    <property type="match status" value="1"/>
</dbReference>
<dbReference type="RefSeq" id="XP_009692512.1">
    <property type="nucleotide sequence ID" value="XM_009694217.1"/>
</dbReference>
<gene>
    <name evidence="1" type="ORF">TOT_040000581</name>
</gene>
<dbReference type="GeneID" id="20716636"/>
<dbReference type="STRING" id="869250.J4C4H8"/>
<protein>
    <recommendedName>
        <fullName evidence="3">Cyclin</fullName>
    </recommendedName>
</protein>
<dbReference type="OrthoDB" id="337735at2759"/>
<evidence type="ECO:0000313" key="1">
    <source>
        <dbReference type="EMBL" id="BAM42211.1"/>
    </source>
</evidence>
<accession>J4C4H8</accession>
<reference evidence="1 2" key="1">
    <citation type="journal article" date="2012" name="MBio">
        <title>Comparative genome analysis of three eukaryotic parasites with differing abilities to transform leukocytes reveals key mediators of Theileria-induced leukocyte transformation.</title>
        <authorList>
            <person name="Hayashida K."/>
            <person name="Hara Y."/>
            <person name="Abe T."/>
            <person name="Yamasaki C."/>
            <person name="Toyoda A."/>
            <person name="Kosuge T."/>
            <person name="Suzuki Y."/>
            <person name="Sato Y."/>
            <person name="Kawashima S."/>
            <person name="Katayama T."/>
            <person name="Wakaguri H."/>
            <person name="Inoue N."/>
            <person name="Homma K."/>
            <person name="Tada-Umezaki M."/>
            <person name="Yagi Y."/>
            <person name="Fujii Y."/>
            <person name="Habara T."/>
            <person name="Kanehisa M."/>
            <person name="Watanabe H."/>
            <person name="Ito K."/>
            <person name="Gojobori T."/>
            <person name="Sugawara H."/>
            <person name="Imanishi T."/>
            <person name="Weir W."/>
            <person name="Gardner M."/>
            <person name="Pain A."/>
            <person name="Shiels B."/>
            <person name="Hattori M."/>
            <person name="Nene V."/>
            <person name="Sugimoto C."/>
        </authorList>
    </citation>
    <scope>NUCLEOTIDE SEQUENCE [LARGE SCALE GENOMIC DNA]</scope>
    <source>
        <strain evidence="1 2">Shintoku</strain>
    </source>
</reference>
<dbReference type="AlphaFoldDB" id="J4C4H8"/>
<name>J4C4H8_THEOR</name>